<keyword evidence="8" id="KW-1185">Reference proteome</keyword>
<evidence type="ECO:0000256" key="5">
    <source>
        <dbReference type="SAM" id="MobiDB-lite"/>
    </source>
</evidence>
<dbReference type="SMART" id="SM00363">
    <property type="entry name" value="S4"/>
    <property type="match status" value="1"/>
</dbReference>
<protein>
    <recommendedName>
        <fullName evidence="4">Pseudouridine synthase</fullName>
        <ecNumber evidence="4">5.4.99.-</ecNumber>
    </recommendedName>
</protein>
<dbReference type="Gene3D" id="3.10.290.10">
    <property type="entry name" value="RNA-binding S4 domain"/>
    <property type="match status" value="1"/>
</dbReference>
<dbReference type="Gene3D" id="3.30.70.1560">
    <property type="entry name" value="Alpha-L RNA-binding motif"/>
    <property type="match status" value="1"/>
</dbReference>
<dbReference type="EC" id="5.4.99.-" evidence="4"/>
<dbReference type="InterPro" id="IPR002942">
    <property type="entry name" value="S4_RNA-bd"/>
</dbReference>
<dbReference type="NCBIfam" id="TIGR00093">
    <property type="entry name" value="pseudouridine synthase"/>
    <property type="match status" value="1"/>
</dbReference>
<evidence type="ECO:0000256" key="4">
    <source>
        <dbReference type="RuleBase" id="RU003887"/>
    </source>
</evidence>
<feature type="domain" description="RNA-binding S4" evidence="6">
    <location>
        <begin position="28"/>
        <end position="89"/>
    </location>
</feature>
<dbReference type="Proteomes" id="UP001302274">
    <property type="component" value="Unassembled WGS sequence"/>
</dbReference>
<dbReference type="PROSITE" id="PS50889">
    <property type="entry name" value="S4"/>
    <property type="match status" value="1"/>
</dbReference>
<evidence type="ECO:0000313" key="8">
    <source>
        <dbReference type="Proteomes" id="UP001302274"/>
    </source>
</evidence>
<dbReference type="SUPFAM" id="SSF55120">
    <property type="entry name" value="Pseudouridine synthase"/>
    <property type="match status" value="1"/>
</dbReference>
<comment type="caution">
    <text evidence="7">The sequence shown here is derived from an EMBL/GenBank/DDBJ whole genome shotgun (WGS) entry which is preliminary data.</text>
</comment>
<dbReference type="CDD" id="cd02870">
    <property type="entry name" value="PseudoU_synth_RsuA_like"/>
    <property type="match status" value="1"/>
</dbReference>
<dbReference type="InterPro" id="IPR018496">
    <property type="entry name" value="PsdUridine_synth_RsuA/RluB_CS"/>
</dbReference>
<dbReference type="SUPFAM" id="SSF55174">
    <property type="entry name" value="Alpha-L RNA-binding motif"/>
    <property type="match status" value="1"/>
</dbReference>
<dbReference type="Pfam" id="PF01479">
    <property type="entry name" value="S4"/>
    <property type="match status" value="1"/>
</dbReference>
<keyword evidence="3" id="KW-0694">RNA-binding</keyword>
<accession>A0ABU5VUP5</accession>
<dbReference type="InterPro" id="IPR050343">
    <property type="entry name" value="RsuA_PseudoU_synthase"/>
</dbReference>
<dbReference type="InterPro" id="IPR020094">
    <property type="entry name" value="TruA/RsuA/RluB/E/F_N"/>
</dbReference>
<feature type="region of interest" description="Disordered" evidence="5">
    <location>
        <begin position="1"/>
        <end position="22"/>
    </location>
</feature>
<organism evidence="7 8">
    <name type="scientific">Bacteriovorax antarcticus</name>
    <dbReference type="NCBI Taxonomy" id="3088717"/>
    <lineage>
        <taxon>Bacteria</taxon>
        <taxon>Pseudomonadati</taxon>
        <taxon>Bdellovibrionota</taxon>
        <taxon>Bacteriovoracia</taxon>
        <taxon>Bacteriovoracales</taxon>
        <taxon>Bacteriovoracaceae</taxon>
        <taxon>Bacteriovorax</taxon>
    </lineage>
</organism>
<name>A0ABU5VUP5_9BACT</name>
<evidence type="ECO:0000256" key="1">
    <source>
        <dbReference type="ARBA" id="ARBA00008348"/>
    </source>
</evidence>
<evidence type="ECO:0000259" key="6">
    <source>
        <dbReference type="SMART" id="SM00363"/>
    </source>
</evidence>
<evidence type="ECO:0000313" key="7">
    <source>
        <dbReference type="EMBL" id="MEA9356686.1"/>
    </source>
</evidence>
<comment type="similarity">
    <text evidence="1 4">Belongs to the pseudouridine synthase RsuA family.</text>
</comment>
<evidence type="ECO:0000256" key="2">
    <source>
        <dbReference type="ARBA" id="ARBA00023235"/>
    </source>
</evidence>
<dbReference type="RefSeq" id="WP_323576528.1">
    <property type="nucleotide sequence ID" value="NZ_JAYGJQ010000002.1"/>
</dbReference>
<dbReference type="PANTHER" id="PTHR47683">
    <property type="entry name" value="PSEUDOURIDINE SYNTHASE FAMILY PROTEIN-RELATED"/>
    <property type="match status" value="1"/>
</dbReference>
<evidence type="ECO:0000256" key="3">
    <source>
        <dbReference type="PROSITE-ProRule" id="PRU00182"/>
    </source>
</evidence>
<feature type="compositionally biased region" description="Basic residues" evidence="5">
    <location>
        <begin position="1"/>
        <end position="10"/>
    </location>
</feature>
<dbReference type="InterPro" id="IPR020103">
    <property type="entry name" value="PsdUridine_synth_cat_dom_sf"/>
</dbReference>
<sequence>MTKSKTKKAATKTNKINKSETGSSELEVRLQKYISDCGITSRRKAEVLIREGRVTVNGDVVMELGTKVNPYGDIIMVDGHLADLQAVEPIYLMLHKPRGFVTTTNDPEGRETVMNLVKEISERIYPVGRLDYLSEGLLLMTNDGEFANMIMHPKYNVTKVYEVKVFGSVTETIINKLKAGAYLEEGLVKPTSVRVIKQLPTKTWLEFRLNEGRNREIRRLCEAVGLTVDKLKRLAVGGLSIEGVAPGNFRVMSKAQMLGHIGLNDDGTAKKVLNAEGFVSSKKTIDLKRKRPQPGTVADDETFQKFRRETYFDSLKQIADNKAQVADKIQTLSDQVYIEEQKSYFERRKKIDQVQATIKNNNLKKTNFRETKSTNK</sequence>
<dbReference type="InterPro" id="IPR036986">
    <property type="entry name" value="S4_RNA-bd_sf"/>
</dbReference>
<dbReference type="PROSITE" id="PS01149">
    <property type="entry name" value="PSI_RSU"/>
    <property type="match status" value="1"/>
</dbReference>
<dbReference type="InterPro" id="IPR000748">
    <property type="entry name" value="PsdUridine_synth_RsuA/RluB/E/F"/>
</dbReference>
<dbReference type="PANTHER" id="PTHR47683:SF2">
    <property type="entry name" value="RNA-BINDING S4 DOMAIN-CONTAINING PROTEIN"/>
    <property type="match status" value="1"/>
</dbReference>
<reference evidence="7 8" key="1">
    <citation type="submission" date="2023-11" db="EMBL/GenBank/DDBJ databases">
        <title>A Novel Polar Bacteriovorax (B. antarcticus) Isolated from the Biocrust in Antarctica.</title>
        <authorList>
            <person name="Mun W."/>
            <person name="Choi S.Y."/>
            <person name="Mitchell R.J."/>
        </authorList>
    </citation>
    <scope>NUCLEOTIDE SEQUENCE [LARGE SCALE GENOMIC DNA]</scope>
    <source>
        <strain evidence="7 8">PP10</strain>
    </source>
</reference>
<dbReference type="CDD" id="cd00165">
    <property type="entry name" value="S4"/>
    <property type="match status" value="1"/>
</dbReference>
<proteinExistence type="inferred from homology"/>
<dbReference type="EMBL" id="JAYGJQ010000002">
    <property type="protein sequence ID" value="MEA9356686.1"/>
    <property type="molecule type" value="Genomic_DNA"/>
</dbReference>
<dbReference type="GO" id="GO:0016853">
    <property type="term" value="F:isomerase activity"/>
    <property type="evidence" value="ECO:0007669"/>
    <property type="project" value="UniProtKB-KW"/>
</dbReference>
<keyword evidence="2 4" id="KW-0413">Isomerase</keyword>
<dbReference type="Gene3D" id="3.30.70.580">
    <property type="entry name" value="Pseudouridine synthase I, catalytic domain, N-terminal subdomain"/>
    <property type="match status" value="1"/>
</dbReference>
<dbReference type="Pfam" id="PF00849">
    <property type="entry name" value="PseudoU_synth_2"/>
    <property type="match status" value="1"/>
</dbReference>
<gene>
    <name evidence="7" type="ORF">SHI21_10740</name>
</gene>
<dbReference type="InterPro" id="IPR006145">
    <property type="entry name" value="PsdUridine_synth_RsuA/RluA"/>
</dbReference>
<dbReference type="InterPro" id="IPR042092">
    <property type="entry name" value="PsdUridine_s_RsuA/RluB/E/F_cat"/>
</dbReference>